<feature type="domain" description="Blue (type 1) copper" evidence="7">
    <location>
        <begin position="40"/>
        <end position="133"/>
    </location>
</feature>
<dbReference type="GO" id="GO:0005507">
    <property type="term" value="F:copper ion binding"/>
    <property type="evidence" value="ECO:0007669"/>
    <property type="project" value="InterPro"/>
</dbReference>
<dbReference type="CDD" id="cd04220">
    <property type="entry name" value="Halocyanin"/>
    <property type="match status" value="1"/>
</dbReference>
<dbReference type="Pfam" id="PF00127">
    <property type="entry name" value="Copper-bind"/>
    <property type="match status" value="1"/>
</dbReference>
<keyword evidence="9" id="KW-1185">Reference proteome</keyword>
<accession>A0A918MW67</accession>
<keyword evidence="5" id="KW-0249">Electron transport</keyword>
<evidence type="ECO:0000313" key="9">
    <source>
        <dbReference type="Proteomes" id="UP000608345"/>
    </source>
</evidence>
<keyword evidence="4" id="KW-0574">Periplasm</keyword>
<dbReference type="RefSeq" id="WP_189383527.1">
    <property type="nucleotide sequence ID" value="NZ_BAABFY010000002.1"/>
</dbReference>
<dbReference type="Proteomes" id="UP000608345">
    <property type="component" value="Unassembled WGS sequence"/>
</dbReference>
<dbReference type="InterPro" id="IPR008972">
    <property type="entry name" value="Cupredoxin"/>
</dbReference>
<dbReference type="PANTHER" id="PTHR36507">
    <property type="entry name" value="BLL1555 PROTEIN"/>
    <property type="match status" value="1"/>
</dbReference>
<reference evidence="8" key="2">
    <citation type="submission" date="2020-09" db="EMBL/GenBank/DDBJ databases">
        <authorList>
            <person name="Sun Q."/>
            <person name="Kim S."/>
        </authorList>
    </citation>
    <scope>NUCLEOTIDE SEQUENCE</scope>
    <source>
        <strain evidence="8">KCTC 23732</strain>
    </source>
</reference>
<keyword evidence="6" id="KW-0186">Copper</keyword>
<evidence type="ECO:0000256" key="2">
    <source>
        <dbReference type="ARBA" id="ARBA00022448"/>
    </source>
</evidence>
<name>A0A918MW67_9BURK</name>
<sequence>MNRQRRKFMLHGSGLWLAASFYPGLLLSENVMDIVMAGTVGGAHVWYDPYGLLIQAGQTVRWVNKDPGNTHTATAYHPDNYGRSRRIPLGAAAWNSGFLLPDESFSVTFEREGIYDFYCLPHEHAGMVGRIIVGKPDLHDWFGQENANKDVPTVALKAFPTVDKILQEKIVRV</sequence>
<comment type="subcellular location">
    <subcellularLocation>
        <location evidence="1">Periplasm</location>
    </subcellularLocation>
</comment>
<evidence type="ECO:0000256" key="5">
    <source>
        <dbReference type="ARBA" id="ARBA00022982"/>
    </source>
</evidence>
<dbReference type="AlphaFoldDB" id="A0A918MW67"/>
<dbReference type="GO" id="GO:0042597">
    <property type="term" value="C:periplasmic space"/>
    <property type="evidence" value="ECO:0007669"/>
    <property type="project" value="UniProtKB-SubCell"/>
</dbReference>
<keyword evidence="2" id="KW-0813">Transport</keyword>
<protein>
    <recommendedName>
        <fullName evidence="7">Blue (type 1) copper domain-containing protein</fullName>
    </recommendedName>
</protein>
<gene>
    <name evidence="8" type="ORF">GCM10011450_01500</name>
</gene>
<dbReference type="GO" id="GO:0009055">
    <property type="term" value="F:electron transfer activity"/>
    <property type="evidence" value="ECO:0007669"/>
    <property type="project" value="InterPro"/>
</dbReference>
<dbReference type="InterPro" id="IPR052721">
    <property type="entry name" value="ET_Amicyanin"/>
</dbReference>
<proteinExistence type="predicted"/>
<comment type="caution">
    <text evidence="8">The sequence shown here is derived from an EMBL/GenBank/DDBJ whole genome shotgun (WGS) entry which is preliminary data.</text>
</comment>
<evidence type="ECO:0000256" key="4">
    <source>
        <dbReference type="ARBA" id="ARBA00022764"/>
    </source>
</evidence>
<evidence type="ECO:0000256" key="6">
    <source>
        <dbReference type="ARBA" id="ARBA00023008"/>
    </source>
</evidence>
<dbReference type="InterPro" id="IPR028871">
    <property type="entry name" value="BlueCu_1_BS"/>
</dbReference>
<keyword evidence="3" id="KW-0479">Metal-binding</keyword>
<reference evidence="8" key="1">
    <citation type="journal article" date="2014" name="Int. J. Syst. Evol. Microbiol.">
        <title>Complete genome sequence of Corynebacterium casei LMG S-19264T (=DSM 44701T), isolated from a smear-ripened cheese.</title>
        <authorList>
            <consortium name="US DOE Joint Genome Institute (JGI-PGF)"/>
            <person name="Walter F."/>
            <person name="Albersmeier A."/>
            <person name="Kalinowski J."/>
            <person name="Ruckert C."/>
        </authorList>
    </citation>
    <scope>NUCLEOTIDE SEQUENCE</scope>
    <source>
        <strain evidence="8">KCTC 23732</strain>
    </source>
</reference>
<evidence type="ECO:0000313" key="8">
    <source>
        <dbReference type="EMBL" id="GGW75770.1"/>
    </source>
</evidence>
<evidence type="ECO:0000256" key="1">
    <source>
        <dbReference type="ARBA" id="ARBA00004418"/>
    </source>
</evidence>
<dbReference type="InterPro" id="IPR000923">
    <property type="entry name" value="BlueCu_1"/>
</dbReference>
<dbReference type="EMBL" id="BMYS01000001">
    <property type="protein sequence ID" value="GGW75770.1"/>
    <property type="molecule type" value="Genomic_DNA"/>
</dbReference>
<evidence type="ECO:0000256" key="3">
    <source>
        <dbReference type="ARBA" id="ARBA00022723"/>
    </source>
</evidence>
<evidence type="ECO:0000259" key="7">
    <source>
        <dbReference type="Pfam" id="PF00127"/>
    </source>
</evidence>
<dbReference type="SUPFAM" id="SSF49503">
    <property type="entry name" value="Cupredoxins"/>
    <property type="match status" value="1"/>
</dbReference>
<dbReference type="PROSITE" id="PS00196">
    <property type="entry name" value="COPPER_BLUE"/>
    <property type="match status" value="1"/>
</dbReference>
<dbReference type="Gene3D" id="2.60.40.420">
    <property type="entry name" value="Cupredoxins - blue copper proteins"/>
    <property type="match status" value="1"/>
</dbReference>
<organism evidence="8 9">
    <name type="scientific">Advenella faeciporci</name>
    <dbReference type="NCBI Taxonomy" id="797535"/>
    <lineage>
        <taxon>Bacteria</taxon>
        <taxon>Pseudomonadati</taxon>
        <taxon>Pseudomonadota</taxon>
        <taxon>Betaproteobacteria</taxon>
        <taxon>Burkholderiales</taxon>
        <taxon>Alcaligenaceae</taxon>
    </lineage>
</organism>
<dbReference type="PANTHER" id="PTHR36507:SF1">
    <property type="entry name" value="BLL1555 PROTEIN"/>
    <property type="match status" value="1"/>
</dbReference>